<dbReference type="Gene3D" id="2.60.40.10">
    <property type="entry name" value="Immunoglobulins"/>
    <property type="match status" value="1"/>
</dbReference>
<protein>
    <recommendedName>
        <fullName evidence="2">Ig-like domain-containing protein</fullName>
    </recommendedName>
</protein>
<feature type="region of interest" description="Disordered" evidence="1">
    <location>
        <begin position="221"/>
        <end position="241"/>
    </location>
</feature>
<dbReference type="AlphaFoldDB" id="A0A9Q0RMI6"/>
<gene>
    <name evidence="3" type="ORF">RDWZM_009688</name>
</gene>
<dbReference type="PROSITE" id="PS50835">
    <property type="entry name" value="IG_LIKE"/>
    <property type="match status" value="1"/>
</dbReference>
<evidence type="ECO:0000313" key="4">
    <source>
        <dbReference type="Proteomes" id="UP001142055"/>
    </source>
</evidence>
<comment type="caution">
    <text evidence="3">The sequence shown here is derived from an EMBL/GenBank/DDBJ whole genome shotgun (WGS) entry which is preliminary data.</text>
</comment>
<organism evidence="3 4">
    <name type="scientific">Blomia tropicalis</name>
    <name type="common">Mite</name>
    <dbReference type="NCBI Taxonomy" id="40697"/>
    <lineage>
        <taxon>Eukaryota</taxon>
        <taxon>Metazoa</taxon>
        <taxon>Ecdysozoa</taxon>
        <taxon>Arthropoda</taxon>
        <taxon>Chelicerata</taxon>
        <taxon>Arachnida</taxon>
        <taxon>Acari</taxon>
        <taxon>Acariformes</taxon>
        <taxon>Sarcoptiformes</taxon>
        <taxon>Astigmata</taxon>
        <taxon>Glycyphagoidea</taxon>
        <taxon>Echimyopodidae</taxon>
        <taxon>Blomia</taxon>
    </lineage>
</organism>
<dbReference type="OMA" id="VECHARD"/>
<dbReference type="PANTHER" id="PTHR21261">
    <property type="entry name" value="BEAT PROTEIN"/>
    <property type="match status" value="1"/>
</dbReference>
<reference evidence="3" key="1">
    <citation type="submission" date="2022-12" db="EMBL/GenBank/DDBJ databases">
        <title>Genome assemblies of Blomia tropicalis.</title>
        <authorList>
            <person name="Cui Y."/>
        </authorList>
    </citation>
    <scope>NUCLEOTIDE SEQUENCE</scope>
    <source>
        <tissue evidence="3">Adult mites</tissue>
    </source>
</reference>
<proteinExistence type="predicted"/>
<evidence type="ECO:0000256" key="1">
    <source>
        <dbReference type="SAM" id="MobiDB-lite"/>
    </source>
</evidence>
<evidence type="ECO:0000259" key="2">
    <source>
        <dbReference type="PROSITE" id="PS50835"/>
    </source>
</evidence>
<feature type="domain" description="Ig-like" evidence="2">
    <location>
        <begin position="7"/>
        <end position="122"/>
    </location>
</feature>
<dbReference type="Proteomes" id="UP001142055">
    <property type="component" value="Chromosome 3"/>
</dbReference>
<evidence type="ECO:0000313" key="3">
    <source>
        <dbReference type="EMBL" id="KAJ6218531.1"/>
    </source>
</evidence>
<accession>A0A9Q0RMI6</accession>
<dbReference type="InterPro" id="IPR007110">
    <property type="entry name" value="Ig-like_dom"/>
</dbReference>
<dbReference type="InterPro" id="IPR036179">
    <property type="entry name" value="Ig-like_dom_sf"/>
</dbReference>
<dbReference type="PANTHER" id="PTHR21261:SF2">
    <property type="entry name" value="GH04238P-RELATED"/>
    <property type="match status" value="1"/>
</dbReference>
<keyword evidence="4" id="KW-1185">Reference proteome</keyword>
<dbReference type="EMBL" id="JAPWDV010000003">
    <property type="protein sequence ID" value="KAJ6218531.1"/>
    <property type="molecule type" value="Genomic_DNA"/>
</dbReference>
<dbReference type="InterPro" id="IPR013783">
    <property type="entry name" value="Ig-like_fold"/>
</dbReference>
<dbReference type="SUPFAM" id="SSF48726">
    <property type="entry name" value="Immunoglobulin"/>
    <property type="match status" value="1"/>
</dbReference>
<sequence length="311" mass="34947">MSIAAVPINAKAVRINSISSPQAFRSGEANSVILDCDFSITPDDELVVVKWFLNDEIQHIYQWIQSRDSRTYSPKIKPYVDETFVVSDHPTRYRALRLLNPPASLSGKYTCSVSSLANEDINSTHLVIYESPSKFEMAVIETDDETLDNIEDGFNISCTAIGVYPEPEIKLYRISSSNDEHSIESKLVTSEIKSNNTTVLSFRSLDGLYSITLNAHIEPTMVNQNDDDDDDNSSNVNDTSLVHDVDDAAAGNIVSPSRERLIWSTKNRNNRTRKASLANIADHYECRMAIPYSHFVEVKRLAVQDEKMLSF</sequence>
<name>A0A9Q0RMI6_BLOTA</name>